<sequence>MDAFSEILSGVKLNGAVFFSAEFSAPWGFSSPASKQMAATLGLGASHVVLYHFVVEGGALVELPERQSVELKPGDIVIFPHGDPHHMSSGAEATRPFPNYGIMSKIKARDLSPLHAGGGGETSRFVCGYMTCDPYVSRPILSGLPAVFKVNIRTDRAGHWLENSILHLVEEAASGRVGSEAMLAKLSEALFVDTLRRYVAGLPDQQVGWLAGARDPIVGKSLGLLHSRVSHPWTIADLADEVGISRSALVERFTRYLSEPPMAYLTRWRLTLAARSLEKTSRGVAEIAADVGYESEAAFNRAFKREFGSPPGRYRTHHKSSPQEKTA</sequence>
<dbReference type="SMART" id="SM00342">
    <property type="entry name" value="HTH_ARAC"/>
    <property type="match status" value="1"/>
</dbReference>
<keyword evidence="3" id="KW-0804">Transcription</keyword>
<dbReference type="InterPro" id="IPR009057">
    <property type="entry name" value="Homeodomain-like_sf"/>
</dbReference>
<dbReference type="InterPro" id="IPR020449">
    <property type="entry name" value="Tscrpt_reg_AraC-type_HTH"/>
</dbReference>
<keyword evidence="1" id="KW-0805">Transcription regulation</keyword>
<dbReference type="InterPro" id="IPR014710">
    <property type="entry name" value="RmlC-like_jellyroll"/>
</dbReference>
<dbReference type="InterPro" id="IPR032783">
    <property type="entry name" value="AraC_lig"/>
</dbReference>
<dbReference type="PROSITE" id="PS00041">
    <property type="entry name" value="HTH_ARAC_FAMILY_1"/>
    <property type="match status" value="1"/>
</dbReference>
<proteinExistence type="predicted"/>
<evidence type="ECO:0000259" key="5">
    <source>
        <dbReference type="PROSITE" id="PS01124"/>
    </source>
</evidence>
<dbReference type="PRINTS" id="PR00032">
    <property type="entry name" value="HTHARAC"/>
</dbReference>
<dbReference type="OrthoDB" id="9802263at2"/>
<gene>
    <name evidence="6" type="ordered locus">Acid_5197</name>
</gene>
<dbReference type="HOGENOM" id="CLU_000445_81_0_0"/>
<dbReference type="EMBL" id="CP000473">
    <property type="protein sequence ID" value="ABJ86150.1"/>
    <property type="molecule type" value="Genomic_DNA"/>
</dbReference>
<evidence type="ECO:0000256" key="1">
    <source>
        <dbReference type="ARBA" id="ARBA00023015"/>
    </source>
</evidence>
<dbReference type="InterPro" id="IPR018060">
    <property type="entry name" value="HTH_AraC"/>
</dbReference>
<evidence type="ECO:0000256" key="2">
    <source>
        <dbReference type="ARBA" id="ARBA00023125"/>
    </source>
</evidence>
<dbReference type="GO" id="GO:0003700">
    <property type="term" value="F:DNA-binding transcription factor activity"/>
    <property type="evidence" value="ECO:0007669"/>
    <property type="project" value="InterPro"/>
</dbReference>
<feature type="domain" description="HTH araC/xylS-type" evidence="5">
    <location>
        <begin position="219"/>
        <end position="317"/>
    </location>
</feature>
<dbReference type="KEGG" id="sus:Acid_5197"/>
<reference evidence="6" key="1">
    <citation type="submission" date="2006-10" db="EMBL/GenBank/DDBJ databases">
        <title>Complete sequence of Solibacter usitatus Ellin6076.</title>
        <authorList>
            <consortium name="US DOE Joint Genome Institute"/>
            <person name="Copeland A."/>
            <person name="Lucas S."/>
            <person name="Lapidus A."/>
            <person name="Barry K."/>
            <person name="Detter J.C."/>
            <person name="Glavina del Rio T."/>
            <person name="Hammon N."/>
            <person name="Israni S."/>
            <person name="Dalin E."/>
            <person name="Tice H."/>
            <person name="Pitluck S."/>
            <person name="Thompson L.S."/>
            <person name="Brettin T."/>
            <person name="Bruce D."/>
            <person name="Han C."/>
            <person name="Tapia R."/>
            <person name="Gilna P."/>
            <person name="Schmutz J."/>
            <person name="Larimer F."/>
            <person name="Land M."/>
            <person name="Hauser L."/>
            <person name="Kyrpides N."/>
            <person name="Mikhailova N."/>
            <person name="Janssen P.H."/>
            <person name="Kuske C.R."/>
            <person name="Richardson P."/>
        </authorList>
    </citation>
    <scope>NUCLEOTIDE SEQUENCE</scope>
    <source>
        <strain evidence="6">Ellin6076</strain>
    </source>
</reference>
<organism evidence="6">
    <name type="scientific">Solibacter usitatus (strain Ellin6076)</name>
    <dbReference type="NCBI Taxonomy" id="234267"/>
    <lineage>
        <taxon>Bacteria</taxon>
        <taxon>Pseudomonadati</taxon>
        <taxon>Acidobacteriota</taxon>
        <taxon>Terriglobia</taxon>
        <taxon>Bryobacterales</taxon>
        <taxon>Solibacteraceae</taxon>
        <taxon>Candidatus Solibacter</taxon>
    </lineage>
</organism>
<dbReference type="eggNOG" id="COG4977">
    <property type="taxonomic scope" value="Bacteria"/>
</dbReference>
<dbReference type="PANTHER" id="PTHR11019:SF159">
    <property type="entry name" value="TRANSCRIPTIONAL REGULATOR-RELATED"/>
    <property type="match status" value="1"/>
</dbReference>
<dbReference type="AlphaFoldDB" id="Q01W15"/>
<name>Q01W15_SOLUE</name>
<evidence type="ECO:0000256" key="3">
    <source>
        <dbReference type="ARBA" id="ARBA00023163"/>
    </source>
</evidence>
<dbReference type="Gene3D" id="1.10.10.60">
    <property type="entry name" value="Homeodomain-like"/>
    <property type="match status" value="2"/>
</dbReference>
<evidence type="ECO:0000313" key="6">
    <source>
        <dbReference type="EMBL" id="ABJ86150.1"/>
    </source>
</evidence>
<accession>Q01W15</accession>
<dbReference type="PROSITE" id="PS01124">
    <property type="entry name" value="HTH_ARAC_FAMILY_2"/>
    <property type="match status" value="1"/>
</dbReference>
<dbReference type="InParanoid" id="Q01W15"/>
<dbReference type="Gene3D" id="2.60.120.10">
    <property type="entry name" value="Jelly Rolls"/>
    <property type="match status" value="1"/>
</dbReference>
<dbReference type="FunCoup" id="Q01W15">
    <property type="interactions" value="106"/>
</dbReference>
<dbReference type="STRING" id="234267.Acid_5197"/>
<evidence type="ECO:0000256" key="4">
    <source>
        <dbReference type="SAM" id="MobiDB-lite"/>
    </source>
</evidence>
<keyword evidence="2" id="KW-0238">DNA-binding</keyword>
<dbReference type="GO" id="GO:0043565">
    <property type="term" value="F:sequence-specific DNA binding"/>
    <property type="evidence" value="ECO:0007669"/>
    <property type="project" value="InterPro"/>
</dbReference>
<dbReference type="InterPro" id="IPR018062">
    <property type="entry name" value="HTH_AraC-typ_CS"/>
</dbReference>
<dbReference type="Pfam" id="PF12833">
    <property type="entry name" value="HTH_18"/>
    <property type="match status" value="1"/>
</dbReference>
<feature type="region of interest" description="Disordered" evidence="4">
    <location>
        <begin position="306"/>
        <end position="327"/>
    </location>
</feature>
<dbReference type="Pfam" id="PF12852">
    <property type="entry name" value="Cupin_6"/>
    <property type="match status" value="1"/>
</dbReference>
<protein>
    <submittedName>
        <fullName evidence="6">Transcriptional regulator, AraC family</fullName>
    </submittedName>
</protein>
<dbReference type="SUPFAM" id="SSF46689">
    <property type="entry name" value="Homeodomain-like"/>
    <property type="match status" value="2"/>
</dbReference>
<dbReference type="PANTHER" id="PTHR11019">
    <property type="entry name" value="HTH-TYPE TRANSCRIPTIONAL REGULATOR NIMR"/>
    <property type="match status" value="1"/>
</dbReference>